<dbReference type="EMBL" id="FNVT01000006">
    <property type="protein sequence ID" value="SEG88663.1"/>
    <property type="molecule type" value="Genomic_DNA"/>
</dbReference>
<organism evidence="2 3">
    <name type="scientific">Nonomuraea solani</name>
    <dbReference type="NCBI Taxonomy" id="1144553"/>
    <lineage>
        <taxon>Bacteria</taxon>
        <taxon>Bacillati</taxon>
        <taxon>Actinomycetota</taxon>
        <taxon>Actinomycetes</taxon>
        <taxon>Streptosporangiales</taxon>
        <taxon>Streptosporangiaceae</taxon>
        <taxon>Nonomuraea</taxon>
    </lineage>
</organism>
<dbReference type="InterPro" id="IPR006059">
    <property type="entry name" value="SBP"/>
</dbReference>
<feature type="signal peptide" evidence="1">
    <location>
        <begin position="1"/>
        <end position="26"/>
    </location>
</feature>
<gene>
    <name evidence="2" type="ORF">SAMN05444920_106284</name>
</gene>
<dbReference type="InterPro" id="IPR050490">
    <property type="entry name" value="Bact_solute-bd_prot1"/>
</dbReference>
<keyword evidence="1" id="KW-0732">Signal</keyword>
<dbReference type="PANTHER" id="PTHR43649:SF14">
    <property type="entry name" value="BLR3389 PROTEIN"/>
    <property type="match status" value="1"/>
</dbReference>
<proteinExistence type="predicted"/>
<dbReference type="SUPFAM" id="SSF53850">
    <property type="entry name" value="Periplasmic binding protein-like II"/>
    <property type="match status" value="1"/>
</dbReference>
<reference evidence="2 3" key="1">
    <citation type="submission" date="2016-10" db="EMBL/GenBank/DDBJ databases">
        <authorList>
            <person name="de Groot N.N."/>
        </authorList>
    </citation>
    <scope>NUCLEOTIDE SEQUENCE [LARGE SCALE GENOMIC DNA]</scope>
    <source>
        <strain evidence="2 3">CGMCC 4.7037</strain>
    </source>
</reference>
<dbReference type="PANTHER" id="PTHR43649">
    <property type="entry name" value="ARABINOSE-BINDING PROTEIN-RELATED"/>
    <property type="match status" value="1"/>
</dbReference>
<protein>
    <submittedName>
        <fullName evidence="2">Raffinose/stachyose/melibiose transport system substrate-binding protein</fullName>
    </submittedName>
</protein>
<keyword evidence="3" id="KW-1185">Reference proteome</keyword>
<dbReference type="Proteomes" id="UP000236732">
    <property type="component" value="Unassembled WGS sequence"/>
</dbReference>
<accession>A0A1H6DV82</accession>
<evidence type="ECO:0000313" key="2">
    <source>
        <dbReference type="EMBL" id="SEG88663.1"/>
    </source>
</evidence>
<dbReference type="Gene3D" id="3.40.190.10">
    <property type="entry name" value="Periplasmic binding protein-like II"/>
    <property type="match status" value="2"/>
</dbReference>
<dbReference type="Pfam" id="PF01547">
    <property type="entry name" value="SBP_bac_1"/>
    <property type="match status" value="1"/>
</dbReference>
<sequence length="420" mass="44521">MSSKNRLSLIILTTLLTIGASGCGSAEPAPLTFWISQQTPQSVKDGIAAFGEQGGVEAEIVTIPDPFETNTLTKWTAGERPDVLYWQPAKKFFAQLVPRVNLQDLSGMDFVKKAKHRLAAESGAADGRTYIATVGFPSIFGLFYNRNVFAENKITPPKSYAELLAASKKLKAAGVTPMSIAGGDAWTMQVPVYELFTDPVAAGLVEKINTRAASWQDPAVVSALSTFKSYIDSGYANADHKTATYADQQSALLEGRAAMVAQASWMLSALAETAGAAEVDRSIGFVPWPTASAKVMWQSSNNASVMLPKTGDPASERAARDYVTYATTTGYRAYLDVAKEPSVIEGIADPPGMSALQRTVADAYAAGSIPSVDMQAAASFGDFPALVGELVAGRASAADVARTMQAEFEKNAKLIGVEGF</sequence>
<dbReference type="PROSITE" id="PS51257">
    <property type="entry name" value="PROKAR_LIPOPROTEIN"/>
    <property type="match status" value="1"/>
</dbReference>
<name>A0A1H6DV82_9ACTN</name>
<evidence type="ECO:0000313" key="3">
    <source>
        <dbReference type="Proteomes" id="UP000236732"/>
    </source>
</evidence>
<dbReference type="OrthoDB" id="366726at2"/>
<dbReference type="RefSeq" id="WP_103958199.1">
    <property type="nucleotide sequence ID" value="NZ_FNVT01000006.1"/>
</dbReference>
<evidence type="ECO:0000256" key="1">
    <source>
        <dbReference type="SAM" id="SignalP"/>
    </source>
</evidence>
<feature type="chain" id="PRO_5009296321" evidence="1">
    <location>
        <begin position="27"/>
        <end position="420"/>
    </location>
</feature>
<dbReference type="AlphaFoldDB" id="A0A1H6DV82"/>